<comment type="caution">
    <text evidence="1">The sequence shown here is derived from an EMBL/GenBank/DDBJ whole genome shotgun (WGS) entry which is preliminary data.</text>
</comment>
<accession>A0A540KTD0</accession>
<keyword evidence="2" id="KW-1185">Reference proteome</keyword>
<proteinExistence type="predicted"/>
<organism evidence="1 2">
    <name type="scientific">Malus baccata</name>
    <name type="common">Siberian crab apple</name>
    <name type="synonym">Pyrus baccata</name>
    <dbReference type="NCBI Taxonomy" id="106549"/>
    <lineage>
        <taxon>Eukaryota</taxon>
        <taxon>Viridiplantae</taxon>
        <taxon>Streptophyta</taxon>
        <taxon>Embryophyta</taxon>
        <taxon>Tracheophyta</taxon>
        <taxon>Spermatophyta</taxon>
        <taxon>Magnoliopsida</taxon>
        <taxon>eudicotyledons</taxon>
        <taxon>Gunneridae</taxon>
        <taxon>Pentapetalae</taxon>
        <taxon>rosids</taxon>
        <taxon>fabids</taxon>
        <taxon>Rosales</taxon>
        <taxon>Rosaceae</taxon>
        <taxon>Amygdaloideae</taxon>
        <taxon>Maleae</taxon>
        <taxon>Malus</taxon>
    </lineage>
</organism>
<dbReference type="EMBL" id="VIEB01000959">
    <property type="protein sequence ID" value="TQD77486.1"/>
    <property type="molecule type" value="Genomic_DNA"/>
</dbReference>
<dbReference type="AlphaFoldDB" id="A0A540KTD0"/>
<evidence type="ECO:0000313" key="1">
    <source>
        <dbReference type="EMBL" id="TQD77486.1"/>
    </source>
</evidence>
<evidence type="ECO:0000313" key="2">
    <source>
        <dbReference type="Proteomes" id="UP000315295"/>
    </source>
</evidence>
<sequence length="58" mass="6478">MGLQAARHVAPRRAADIATWSALLTYTCSVMTAVRRAFVRTRLQSVGSLCWRASQLRD</sequence>
<dbReference type="Proteomes" id="UP000315295">
    <property type="component" value="Unassembled WGS sequence"/>
</dbReference>
<gene>
    <name evidence="1" type="ORF">C1H46_036967</name>
</gene>
<name>A0A540KTD0_MALBA</name>
<reference evidence="1 2" key="1">
    <citation type="journal article" date="2019" name="G3 (Bethesda)">
        <title>Sequencing of a Wild Apple (Malus baccata) Genome Unravels the Differences Between Cultivated and Wild Apple Species Regarding Disease Resistance and Cold Tolerance.</title>
        <authorList>
            <person name="Chen X."/>
        </authorList>
    </citation>
    <scope>NUCLEOTIDE SEQUENCE [LARGE SCALE GENOMIC DNA]</scope>
    <source>
        <strain evidence="2">cv. Shandingzi</strain>
        <tissue evidence="1">Leaves</tissue>
    </source>
</reference>
<protein>
    <submittedName>
        <fullName evidence="1">Uncharacterized protein</fullName>
    </submittedName>
</protein>